<evidence type="ECO:0000259" key="9">
    <source>
        <dbReference type="PROSITE" id="PS50157"/>
    </source>
</evidence>
<evidence type="ECO:0000256" key="1">
    <source>
        <dbReference type="ARBA" id="ARBA00022723"/>
    </source>
</evidence>
<feature type="region of interest" description="Disordered" evidence="8">
    <location>
        <begin position="123"/>
        <end position="151"/>
    </location>
</feature>
<evidence type="ECO:0000256" key="3">
    <source>
        <dbReference type="ARBA" id="ARBA00022771"/>
    </source>
</evidence>
<feature type="region of interest" description="Disordered" evidence="8">
    <location>
        <begin position="1"/>
        <end position="29"/>
    </location>
</feature>
<dbReference type="Pfam" id="PF13912">
    <property type="entry name" value="zf-C2H2_6"/>
    <property type="match status" value="3"/>
</dbReference>
<keyword evidence="11" id="KW-1185">Reference proteome</keyword>
<evidence type="ECO:0000256" key="8">
    <source>
        <dbReference type="SAM" id="MobiDB-lite"/>
    </source>
</evidence>
<dbReference type="AlphaFoldDB" id="A0AAD1Z7V6"/>
<feature type="compositionally biased region" description="Low complexity" evidence="8">
    <location>
        <begin position="132"/>
        <end position="148"/>
    </location>
</feature>
<dbReference type="InterPro" id="IPR044653">
    <property type="entry name" value="AZF1/2/3-like"/>
</dbReference>
<feature type="region of interest" description="Disordered" evidence="8">
    <location>
        <begin position="256"/>
        <end position="276"/>
    </location>
</feature>
<feature type="compositionally biased region" description="Low complexity" evidence="8">
    <location>
        <begin position="1"/>
        <end position="27"/>
    </location>
</feature>
<dbReference type="PANTHER" id="PTHR45988:SF1">
    <property type="entry name" value="ZINC FINGER PROTEIN AZF2"/>
    <property type="match status" value="1"/>
</dbReference>
<dbReference type="GO" id="GO:0000976">
    <property type="term" value="F:transcription cis-regulatory region binding"/>
    <property type="evidence" value="ECO:0007669"/>
    <property type="project" value="TreeGrafter"/>
</dbReference>
<dbReference type="SMART" id="SM00355">
    <property type="entry name" value="ZnF_C2H2"/>
    <property type="match status" value="3"/>
</dbReference>
<dbReference type="PROSITE" id="PS50157">
    <property type="entry name" value="ZINC_FINGER_C2H2_2"/>
    <property type="match status" value="2"/>
</dbReference>
<sequence length="276" mass="29881">MMLSRSSDNSLSASYTTTTTATNNDNNIIESPPPITTAQLAQNLSYNCSECSEVFSSSQALDCHGTSHHINPILATPITMIPSNATFAASNDEHMEFSPPIASNIFYECNMCEKSFSSYQAPGGHKTKHGKSSTSNSTASNISSLSPSGRPHECSTCHKIYLTGQALGGHKRLHYKGMIGGGKKSNGGAPGQSHCSNIVIDFDLNMPALECPEDMNEVLDDQPLECDEDIDDQPSCDEAIDYQRSCDEDMDEVLDDHPSCEKDIDEVLVDQPSEET</sequence>
<evidence type="ECO:0000256" key="4">
    <source>
        <dbReference type="ARBA" id="ARBA00022833"/>
    </source>
</evidence>
<dbReference type="InterPro" id="IPR013087">
    <property type="entry name" value="Znf_C2H2_type"/>
</dbReference>
<feature type="domain" description="C2H2-type" evidence="9">
    <location>
        <begin position="46"/>
        <end position="68"/>
    </location>
</feature>
<evidence type="ECO:0000313" key="10">
    <source>
        <dbReference type="EMBL" id="CAI9764489.1"/>
    </source>
</evidence>
<feature type="compositionally biased region" description="Acidic residues" evidence="8">
    <location>
        <begin position="263"/>
        <end position="276"/>
    </location>
</feature>
<keyword evidence="4" id="KW-0862">Zinc</keyword>
<dbReference type="Proteomes" id="UP000834106">
    <property type="component" value="Chromosome 7"/>
</dbReference>
<gene>
    <name evidence="10" type="ORF">FPE_LOCUS11919</name>
</gene>
<protein>
    <recommendedName>
        <fullName evidence="9">C2H2-type domain-containing protein</fullName>
    </recommendedName>
</protein>
<accession>A0AAD1Z7V6</accession>
<dbReference type="Gene3D" id="3.30.160.60">
    <property type="entry name" value="Classic Zinc Finger"/>
    <property type="match status" value="1"/>
</dbReference>
<keyword evidence="2" id="KW-0677">Repeat</keyword>
<dbReference type="GO" id="GO:0008270">
    <property type="term" value="F:zinc ion binding"/>
    <property type="evidence" value="ECO:0007669"/>
    <property type="project" value="UniProtKB-KW"/>
</dbReference>
<evidence type="ECO:0000256" key="6">
    <source>
        <dbReference type="ARBA" id="ARBA00023163"/>
    </source>
</evidence>
<evidence type="ECO:0000256" key="5">
    <source>
        <dbReference type="ARBA" id="ARBA00023015"/>
    </source>
</evidence>
<keyword evidence="1" id="KW-0479">Metal-binding</keyword>
<organism evidence="10 11">
    <name type="scientific">Fraxinus pennsylvanica</name>
    <dbReference type="NCBI Taxonomy" id="56036"/>
    <lineage>
        <taxon>Eukaryota</taxon>
        <taxon>Viridiplantae</taxon>
        <taxon>Streptophyta</taxon>
        <taxon>Embryophyta</taxon>
        <taxon>Tracheophyta</taxon>
        <taxon>Spermatophyta</taxon>
        <taxon>Magnoliopsida</taxon>
        <taxon>eudicotyledons</taxon>
        <taxon>Gunneridae</taxon>
        <taxon>Pentapetalae</taxon>
        <taxon>asterids</taxon>
        <taxon>lamiids</taxon>
        <taxon>Lamiales</taxon>
        <taxon>Oleaceae</taxon>
        <taxon>Oleeae</taxon>
        <taxon>Fraxinus</taxon>
    </lineage>
</organism>
<dbReference type="PROSITE" id="PS00028">
    <property type="entry name" value="ZINC_FINGER_C2H2_1"/>
    <property type="match status" value="2"/>
</dbReference>
<evidence type="ECO:0000256" key="7">
    <source>
        <dbReference type="PROSITE-ProRule" id="PRU00042"/>
    </source>
</evidence>
<reference evidence="10" key="1">
    <citation type="submission" date="2023-05" db="EMBL/GenBank/DDBJ databases">
        <authorList>
            <person name="Huff M."/>
        </authorList>
    </citation>
    <scope>NUCLEOTIDE SEQUENCE</scope>
</reference>
<name>A0AAD1Z7V6_9LAMI</name>
<dbReference type="SUPFAM" id="SSF57667">
    <property type="entry name" value="beta-beta-alpha zinc fingers"/>
    <property type="match status" value="1"/>
</dbReference>
<proteinExistence type="predicted"/>
<feature type="domain" description="C2H2-type" evidence="9">
    <location>
        <begin position="107"/>
        <end position="134"/>
    </location>
</feature>
<dbReference type="GO" id="GO:0003700">
    <property type="term" value="F:DNA-binding transcription factor activity"/>
    <property type="evidence" value="ECO:0007669"/>
    <property type="project" value="InterPro"/>
</dbReference>
<dbReference type="InterPro" id="IPR036236">
    <property type="entry name" value="Znf_C2H2_sf"/>
</dbReference>
<keyword evidence="5" id="KW-0805">Transcription regulation</keyword>
<evidence type="ECO:0000256" key="2">
    <source>
        <dbReference type="ARBA" id="ARBA00022737"/>
    </source>
</evidence>
<dbReference type="GO" id="GO:0005634">
    <property type="term" value="C:nucleus"/>
    <property type="evidence" value="ECO:0007669"/>
    <property type="project" value="TreeGrafter"/>
</dbReference>
<keyword evidence="3 7" id="KW-0863">Zinc-finger</keyword>
<evidence type="ECO:0000313" key="11">
    <source>
        <dbReference type="Proteomes" id="UP000834106"/>
    </source>
</evidence>
<dbReference type="PANTHER" id="PTHR45988">
    <property type="entry name" value="C2H2 TYPE ZINC FINGER TRANSCRIPTION FACTOR FAMILY-RELATED"/>
    <property type="match status" value="1"/>
</dbReference>
<keyword evidence="6" id="KW-0804">Transcription</keyword>
<dbReference type="EMBL" id="OU503042">
    <property type="protein sequence ID" value="CAI9764489.1"/>
    <property type="molecule type" value="Genomic_DNA"/>
</dbReference>